<dbReference type="Gene3D" id="1.20.1280.50">
    <property type="match status" value="1"/>
</dbReference>
<sequence length="425" mass="45489">MATAAVCCTPTSATLAAYPWDDPPPPPTCLYRAPPSRSPLLRLSFVRSTSCLPHAQPSTKRRKLQPTPPFRPFDSLPLELVESILRYLTLEELGRLKALSRSFNAVLSQSHLYETVHVPIIPPPHPLLVQLLPSILPGTRHLSLRSFTSSALEDLLPACTSRLTTLDLSFSGVSDADLLALSGPPTPSDVATFPTHSAASPFSNLLTLRLKGCRRVTSCSRFTSSVLPRIQTLDLSWSGVSSLPLPAPPTLQHLLLSSTPYLPPEHLSEFLSQLPEGLASLDLSHLALAVEDLLPLDFAPASPSLPASPDPLPSSSSSSSSSSLPTNPSFPAPPPSLPPLRLILAGNDLLTLSALARLKRTWATRFASSASRPGRPVEVEHGNMLLLESDDEEDVRRFVERVAGVAGQSGAGEGRATGRGEGERQ</sequence>
<dbReference type="Gene3D" id="3.80.10.10">
    <property type="entry name" value="Ribonuclease Inhibitor"/>
    <property type="match status" value="1"/>
</dbReference>
<keyword evidence="4" id="KW-1185">Reference proteome</keyword>
<dbReference type="SUPFAM" id="SSF52047">
    <property type="entry name" value="RNI-like"/>
    <property type="match status" value="1"/>
</dbReference>
<feature type="compositionally biased region" description="Low complexity" evidence="1">
    <location>
        <begin position="313"/>
        <end position="327"/>
    </location>
</feature>
<dbReference type="SMART" id="SM00256">
    <property type="entry name" value="FBOX"/>
    <property type="match status" value="1"/>
</dbReference>
<organism evidence="3 4">
    <name type="scientific">Sporidiobolus salmonicolor</name>
    <name type="common">Yeast-like fungus</name>
    <name type="synonym">Sporobolomyces salmonicolor</name>
    <dbReference type="NCBI Taxonomy" id="5005"/>
    <lineage>
        <taxon>Eukaryota</taxon>
        <taxon>Fungi</taxon>
        <taxon>Dikarya</taxon>
        <taxon>Basidiomycota</taxon>
        <taxon>Pucciniomycotina</taxon>
        <taxon>Microbotryomycetes</taxon>
        <taxon>Sporidiobolales</taxon>
        <taxon>Sporidiobolaceae</taxon>
        <taxon>Sporobolomyces</taxon>
    </lineage>
</organism>
<name>A0A0D6EJN3_SPOSA</name>
<reference evidence="4" key="1">
    <citation type="submission" date="2015-02" db="EMBL/GenBank/DDBJ databases">
        <authorList>
            <person name="Gon?alves P."/>
        </authorList>
    </citation>
    <scope>NUCLEOTIDE SEQUENCE [LARGE SCALE GENOMIC DNA]</scope>
</reference>
<evidence type="ECO:0000313" key="4">
    <source>
        <dbReference type="Proteomes" id="UP000243876"/>
    </source>
</evidence>
<dbReference type="Pfam" id="PF12937">
    <property type="entry name" value="F-box-like"/>
    <property type="match status" value="1"/>
</dbReference>
<evidence type="ECO:0000259" key="2">
    <source>
        <dbReference type="PROSITE" id="PS50181"/>
    </source>
</evidence>
<dbReference type="Proteomes" id="UP000243876">
    <property type="component" value="Unassembled WGS sequence"/>
</dbReference>
<feature type="compositionally biased region" description="Basic and acidic residues" evidence="1">
    <location>
        <begin position="416"/>
        <end position="425"/>
    </location>
</feature>
<feature type="region of interest" description="Disordered" evidence="1">
    <location>
        <begin position="305"/>
        <end position="333"/>
    </location>
</feature>
<proteinExistence type="predicted"/>
<gene>
    <name evidence="3" type="primary">SPOSA6832_01749</name>
</gene>
<dbReference type="InterPro" id="IPR032675">
    <property type="entry name" value="LRR_dom_sf"/>
</dbReference>
<dbReference type="InterPro" id="IPR001810">
    <property type="entry name" value="F-box_dom"/>
</dbReference>
<dbReference type="OrthoDB" id="629492at2759"/>
<dbReference type="AlphaFoldDB" id="A0A0D6EJN3"/>
<protein>
    <submittedName>
        <fullName evidence="3">SPOSA6832_01749-mRNA-1:cds</fullName>
    </submittedName>
</protein>
<accession>A0A0D6EJN3</accession>
<dbReference type="SUPFAM" id="SSF81383">
    <property type="entry name" value="F-box domain"/>
    <property type="match status" value="1"/>
</dbReference>
<evidence type="ECO:0000313" key="3">
    <source>
        <dbReference type="EMBL" id="CEQ40164.1"/>
    </source>
</evidence>
<dbReference type="EMBL" id="CENE01000005">
    <property type="protein sequence ID" value="CEQ40164.1"/>
    <property type="molecule type" value="Genomic_DNA"/>
</dbReference>
<evidence type="ECO:0000256" key="1">
    <source>
        <dbReference type="SAM" id="MobiDB-lite"/>
    </source>
</evidence>
<dbReference type="PROSITE" id="PS50181">
    <property type="entry name" value="FBOX"/>
    <property type="match status" value="1"/>
</dbReference>
<feature type="domain" description="F-box" evidence="2">
    <location>
        <begin position="70"/>
        <end position="116"/>
    </location>
</feature>
<feature type="region of interest" description="Disordered" evidence="1">
    <location>
        <begin position="406"/>
        <end position="425"/>
    </location>
</feature>
<dbReference type="InterPro" id="IPR036047">
    <property type="entry name" value="F-box-like_dom_sf"/>
</dbReference>